<dbReference type="InterPro" id="IPR045851">
    <property type="entry name" value="AMP-bd_C_sf"/>
</dbReference>
<dbReference type="InterPro" id="IPR042099">
    <property type="entry name" value="ANL_N_sf"/>
</dbReference>
<name>A0A2K4MTA0_9NEIS</name>
<dbReference type="PANTHER" id="PTHR45527:SF1">
    <property type="entry name" value="FATTY ACID SYNTHASE"/>
    <property type="match status" value="1"/>
</dbReference>
<evidence type="ECO:0000313" key="5">
    <source>
        <dbReference type="EMBL" id="POB00337.1"/>
    </source>
</evidence>
<evidence type="ECO:0000259" key="4">
    <source>
        <dbReference type="PROSITE" id="PS50075"/>
    </source>
</evidence>
<dbReference type="GO" id="GO:0044550">
    <property type="term" value="P:secondary metabolite biosynthetic process"/>
    <property type="evidence" value="ECO:0007669"/>
    <property type="project" value="TreeGrafter"/>
</dbReference>
<dbReference type="SMART" id="SM00824">
    <property type="entry name" value="PKS_TE"/>
    <property type="match status" value="1"/>
</dbReference>
<dbReference type="PROSITE" id="PS00012">
    <property type="entry name" value="PHOSPHOPANTETHEINE"/>
    <property type="match status" value="1"/>
</dbReference>
<dbReference type="Pfam" id="PF00975">
    <property type="entry name" value="Thioesterase"/>
    <property type="match status" value="1"/>
</dbReference>
<dbReference type="InterPro" id="IPR020806">
    <property type="entry name" value="PKS_PP-bd"/>
</dbReference>
<keyword evidence="2" id="KW-0596">Phosphopantetheine</keyword>
<evidence type="ECO:0000256" key="3">
    <source>
        <dbReference type="ARBA" id="ARBA00022553"/>
    </source>
</evidence>
<dbReference type="Pfam" id="PF00550">
    <property type="entry name" value="PP-binding"/>
    <property type="match status" value="1"/>
</dbReference>
<dbReference type="GO" id="GO:0005737">
    <property type="term" value="C:cytoplasm"/>
    <property type="evidence" value="ECO:0007669"/>
    <property type="project" value="TreeGrafter"/>
</dbReference>
<dbReference type="SUPFAM" id="SSF52777">
    <property type="entry name" value="CoA-dependent acyltransferases"/>
    <property type="match status" value="2"/>
</dbReference>
<dbReference type="Gene3D" id="3.40.50.1820">
    <property type="entry name" value="alpha/beta hydrolase"/>
    <property type="match status" value="1"/>
</dbReference>
<dbReference type="Gene3D" id="3.30.559.10">
    <property type="entry name" value="Chloramphenicol acetyltransferase-like domain"/>
    <property type="match status" value="1"/>
</dbReference>
<dbReference type="Proteomes" id="UP000236416">
    <property type="component" value="Unassembled WGS sequence"/>
</dbReference>
<keyword evidence="6" id="KW-1185">Reference proteome</keyword>
<feature type="domain" description="Carrier" evidence="4">
    <location>
        <begin position="958"/>
        <end position="1033"/>
    </location>
</feature>
<dbReference type="GO" id="GO:0031177">
    <property type="term" value="F:phosphopantetheine binding"/>
    <property type="evidence" value="ECO:0007669"/>
    <property type="project" value="InterPro"/>
</dbReference>
<dbReference type="CDD" id="cd05930">
    <property type="entry name" value="A_NRPS"/>
    <property type="match status" value="1"/>
</dbReference>
<dbReference type="Pfam" id="PF00668">
    <property type="entry name" value="Condensation"/>
    <property type="match status" value="1"/>
</dbReference>
<dbReference type="SUPFAM" id="SSF47336">
    <property type="entry name" value="ACP-like"/>
    <property type="match status" value="1"/>
</dbReference>
<gene>
    <name evidence="5" type="ORF">C2134_01695</name>
</gene>
<dbReference type="InterPro" id="IPR001031">
    <property type="entry name" value="Thioesterase"/>
</dbReference>
<organism evidence="5 6">
    <name type="scientific">Chromobacterium sinusclupearum</name>
    <dbReference type="NCBI Taxonomy" id="2077146"/>
    <lineage>
        <taxon>Bacteria</taxon>
        <taxon>Pseudomonadati</taxon>
        <taxon>Pseudomonadota</taxon>
        <taxon>Betaproteobacteria</taxon>
        <taxon>Neisseriales</taxon>
        <taxon>Chromobacteriaceae</taxon>
        <taxon>Chromobacterium</taxon>
    </lineage>
</organism>
<dbReference type="GO" id="GO:0043041">
    <property type="term" value="P:amino acid activation for nonribosomal peptide biosynthetic process"/>
    <property type="evidence" value="ECO:0007669"/>
    <property type="project" value="TreeGrafter"/>
</dbReference>
<evidence type="ECO:0000313" key="6">
    <source>
        <dbReference type="Proteomes" id="UP000236416"/>
    </source>
</evidence>
<dbReference type="InterPro" id="IPR020802">
    <property type="entry name" value="TesA-like"/>
</dbReference>
<dbReference type="InterPro" id="IPR023213">
    <property type="entry name" value="CAT-like_dom_sf"/>
</dbReference>
<dbReference type="PANTHER" id="PTHR45527">
    <property type="entry name" value="NONRIBOSOMAL PEPTIDE SYNTHETASE"/>
    <property type="match status" value="1"/>
</dbReference>
<dbReference type="InterPro" id="IPR029058">
    <property type="entry name" value="AB_hydrolase_fold"/>
</dbReference>
<dbReference type="Pfam" id="PF13193">
    <property type="entry name" value="AMP-binding_C"/>
    <property type="match status" value="1"/>
</dbReference>
<dbReference type="Gene3D" id="3.30.300.30">
    <property type="match status" value="1"/>
</dbReference>
<dbReference type="InterPro" id="IPR009081">
    <property type="entry name" value="PP-bd_ACP"/>
</dbReference>
<dbReference type="GO" id="GO:0003824">
    <property type="term" value="F:catalytic activity"/>
    <property type="evidence" value="ECO:0007669"/>
    <property type="project" value="InterPro"/>
</dbReference>
<dbReference type="InterPro" id="IPR006162">
    <property type="entry name" value="Ppantetheine_attach_site"/>
</dbReference>
<comment type="cofactor">
    <cofactor evidence="1">
        <name>pantetheine 4'-phosphate</name>
        <dbReference type="ChEBI" id="CHEBI:47942"/>
    </cofactor>
</comment>
<protein>
    <submittedName>
        <fullName evidence="5">Non-ribosomal peptide synthetase</fullName>
    </submittedName>
</protein>
<accession>A0A2K4MTA0</accession>
<dbReference type="InterPro" id="IPR001242">
    <property type="entry name" value="Condensation_dom"/>
</dbReference>
<dbReference type="NCBIfam" id="TIGR01733">
    <property type="entry name" value="AA-adenyl-dom"/>
    <property type="match status" value="1"/>
</dbReference>
<dbReference type="InterPro" id="IPR000873">
    <property type="entry name" value="AMP-dep_synth/lig_dom"/>
</dbReference>
<evidence type="ECO:0000256" key="2">
    <source>
        <dbReference type="ARBA" id="ARBA00022450"/>
    </source>
</evidence>
<dbReference type="PROSITE" id="PS50075">
    <property type="entry name" value="CARRIER"/>
    <property type="match status" value="1"/>
</dbReference>
<dbReference type="SUPFAM" id="SSF56801">
    <property type="entry name" value="Acetyl-CoA synthetase-like"/>
    <property type="match status" value="1"/>
</dbReference>
<dbReference type="InterPro" id="IPR010071">
    <property type="entry name" value="AA_adenyl_dom"/>
</dbReference>
<keyword evidence="3" id="KW-0597">Phosphoprotein</keyword>
<dbReference type="InterPro" id="IPR025110">
    <property type="entry name" value="AMP-bd_C"/>
</dbReference>
<evidence type="ECO:0000256" key="1">
    <source>
        <dbReference type="ARBA" id="ARBA00001957"/>
    </source>
</evidence>
<reference evidence="5 6" key="1">
    <citation type="submission" date="2018-01" db="EMBL/GenBank/DDBJ databases">
        <title>Genomic Sequence of Chromobacterium MWU13-2610 from wild cranberry bogs within the Cape Cod National Seashore.</title>
        <authorList>
            <person name="O'Hara-Hanley K."/>
            <person name="Soby S."/>
            <person name="Harrison A."/>
        </authorList>
    </citation>
    <scope>NUCLEOTIDE SEQUENCE [LARGE SCALE GENOMIC DNA]</scope>
    <source>
        <strain evidence="5 6">MWU13-2610</strain>
    </source>
</reference>
<dbReference type="SUPFAM" id="SSF53474">
    <property type="entry name" value="alpha/beta-Hydrolases"/>
    <property type="match status" value="1"/>
</dbReference>
<dbReference type="InterPro" id="IPR036736">
    <property type="entry name" value="ACP-like_sf"/>
</dbReference>
<dbReference type="EMBL" id="PPTF01000008">
    <property type="protein sequence ID" value="POB00337.1"/>
    <property type="molecule type" value="Genomic_DNA"/>
</dbReference>
<dbReference type="Pfam" id="PF00501">
    <property type="entry name" value="AMP-binding"/>
    <property type="match status" value="1"/>
</dbReference>
<dbReference type="Gene3D" id="3.30.559.30">
    <property type="entry name" value="Nonribosomal peptide synthetase, condensation domain"/>
    <property type="match status" value="1"/>
</dbReference>
<sequence>MNPTPSRLPVSAAQHGIWMGQQLAAHNPSYWTAEAIELRGPLLAEALLESAAEVLAHCPALNMQFHFDGESLWQQPHAERFSPPGLHDLSGAADPRAAADAWMRESLSRPWQTDSERPFRAALLKLGPRHHLWYLQTHHIALDGYGYGLLAKAIAARYSARASGQAMPPLPDWSLQKVLAEDQAYRASMDRDHDRAFWQQRQGYFPAAVTLAPPQPLADHVAKAGGMLDARQIASWQLAAKTCGANWGGWLLAAVAAWLAEHSGRRDITLGLPVMNRIGSAALDIPCMAMNIAPFSLRLTPGDTLAELVRQSEDGLRAIRPRQRYRYEWLRGDLGRLAGNDRLFGPVVNLMPFDRRAPFAGLDARILPISAGPVEDLSINLSLLNTEWRFSLEANPRAYPPERLQALWQSLLRWLDKLAQTEPATPLAELLPHLPPLSVLHGPALASPPQDVMTHLAEQAASQPDAAALVCGPQTLSYSHLLARVQALAGQLRAQGLQDGERVAILLPRGVDAIVAILATLWAGGCYVPLDPHGPPARLQMVLDDAAPKLALTWQRWAAQLGGIATLCLDEALPFAPSQMRAMPAAAHLPAYLLYTSGSTGKPNGVLVGRGALAHFVSSAGQFYRFAQGERMLQFAPLHFDASVEEIFLALCHGGTLQVRDEAMLESMQAFVDAVSGLGIDVLDLPTAFWHELAYALTPQLAEQLSGVRLVIIGGEAALPERASRWRELLPNCVLLNSYGPTEASIIATGAILSGPGAAWDGSDSLPIGLPRPGVDAVIVDETLRPVPAGEAGELCLLGEALALGYLHRPELTARRFVELSALPGSPRAYRTGDRVAWRDGQLRFLGRLDQELKISGLRIDPAEVENALLAHPSVREAAVIGLPRAGGGYTLAAFLSGEEQADAAALRHALADVLPAAAIPDRWHWLPQLPRNVNGKIDRKQLALLADDAPAASSDAGDATPLQQKIMAVWQQVLGAMPDSLHANFFAMGGKSLQAIQAANRLSRELEREVPVSALFTHHTVSALAQALSAPAAHRPPAQDSDPFGPLLTIQPGALPALFCLHPAEGLSWCYLGLARHLPGVAIYGLQAAGIRGETPDSFAAMVDGYIKQIRAIQPRGPYRLLGWSLGGALVQAMAAALQQADENIELLALMDSYPVTRWQGRPAPTLRDALVTVLSVNGELDVDPDGQPLDNEAIYQRLLRPGSPLAPLGRAALEKLALASWQGMQHFRASQTPRCHGDMLLFRASHHPADGPQAADWEPYLNGRLEVMELDCDHIGMSDPQPMRRIGEALARRLITG</sequence>
<comment type="caution">
    <text evidence="5">The sequence shown here is derived from an EMBL/GenBank/DDBJ whole genome shotgun (WGS) entry which is preliminary data.</text>
</comment>
<dbReference type="Gene3D" id="3.40.50.12780">
    <property type="entry name" value="N-terminal domain of ligase-like"/>
    <property type="match status" value="1"/>
</dbReference>
<dbReference type="RefSeq" id="WP_103317032.1">
    <property type="nucleotide sequence ID" value="NZ_PPTF01000008.1"/>
</dbReference>
<proteinExistence type="predicted"/>
<dbReference type="SMART" id="SM00823">
    <property type="entry name" value="PKS_PP"/>
    <property type="match status" value="1"/>
</dbReference>